<dbReference type="InterPro" id="IPR028082">
    <property type="entry name" value="Peripla_BP_I"/>
</dbReference>
<dbReference type="CDD" id="cd06533">
    <property type="entry name" value="Glyco_transf_WecG_TagA"/>
    <property type="match status" value="1"/>
</dbReference>
<dbReference type="PANTHER" id="PTHR34136:SF1">
    <property type="entry name" value="UDP-N-ACETYL-D-MANNOSAMINURONIC ACID TRANSFERASE"/>
    <property type="match status" value="1"/>
</dbReference>
<dbReference type="Pfam" id="PF03808">
    <property type="entry name" value="Glyco_tran_WecG"/>
    <property type="match status" value="1"/>
</dbReference>
<dbReference type="Proteomes" id="UP000245678">
    <property type="component" value="Unassembled WGS sequence"/>
</dbReference>
<gene>
    <name evidence="3" type="ORF">LX99_02616</name>
</gene>
<dbReference type="PANTHER" id="PTHR34136">
    <property type="match status" value="1"/>
</dbReference>
<dbReference type="EMBL" id="QGHA01000004">
    <property type="protein sequence ID" value="PWK77731.1"/>
    <property type="molecule type" value="Genomic_DNA"/>
</dbReference>
<protein>
    <submittedName>
        <fullName evidence="3">N-acetylglucosaminyldiphosphoundecaprenol N-acetyl-beta-D-mannosaminyltransferase</fullName>
    </submittedName>
</protein>
<evidence type="ECO:0000256" key="2">
    <source>
        <dbReference type="ARBA" id="ARBA00022679"/>
    </source>
</evidence>
<dbReference type="AlphaFoldDB" id="A0A316HCJ8"/>
<dbReference type="SUPFAM" id="SSF53822">
    <property type="entry name" value="Periplasmic binding protein-like I"/>
    <property type="match status" value="1"/>
</dbReference>
<comment type="caution">
    <text evidence="3">The sequence shown here is derived from an EMBL/GenBank/DDBJ whole genome shotgun (WGS) entry which is preliminary data.</text>
</comment>
<organism evidence="3 4">
    <name type="scientific">Mucilaginibacter oryzae</name>
    <dbReference type="NCBI Taxonomy" id="468058"/>
    <lineage>
        <taxon>Bacteria</taxon>
        <taxon>Pseudomonadati</taxon>
        <taxon>Bacteroidota</taxon>
        <taxon>Sphingobacteriia</taxon>
        <taxon>Sphingobacteriales</taxon>
        <taxon>Sphingobacteriaceae</taxon>
        <taxon>Mucilaginibacter</taxon>
    </lineage>
</organism>
<keyword evidence="2 3" id="KW-0808">Transferase</keyword>
<keyword evidence="4" id="KW-1185">Reference proteome</keyword>
<evidence type="ECO:0000313" key="4">
    <source>
        <dbReference type="Proteomes" id="UP000245678"/>
    </source>
</evidence>
<reference evidence="3 4" key="1">
    <citation type="submission" date="2018-05" db="EMBL/GenBank/DDBJ databases">
        <title>Genomic Encyclopedia of Archaeal and Bacterial Type Strains, Phase II (KMG-II): from individual species to whole genera.</title>
        <authorList>
            <person name="Goeker M."/>
        </authorList>
    </citation>
    <scope>NUCLEOTIDE SEQUENCE [LARGE SCALE GENOMIC DNA]</scope>
    <source>
        <strain evidence="3 4">DSM 19975</strain>
    </source>
</reference>
<evidence type="ECO:0000313" key="3">
    <source>
        <dbReference type="EMBL" id="PWK77731.1"/>
    </source>
</evidence>
<dbReference type="Gene3D" id="3.40.50.2300">
    <property type="match status" value="2"/>
</dbReference>
<sequence>MKNEAWKAIIQKVDNFSIRKGLTSFVNPYSMLVLKDFPDIANGIDYWQIDGISLVNEINRYKGAKFGRFSFDDTSVAPVVFNYALENKLKVGIVGTKHEYLTSAVKVIESKYNIKISYYRDGYFSTDQDRADCLKQIIDSQIDIFICGMGTPLQELFLIDLKKIGWSGYAFTCGGYLHQIARKENYYPAIFDKLNIRWIYRIIDEPKLFRRYFIQYPRFFIKFLFFKLRSPNKI</sequence>
<evidence type="ECO:0000256" key="1">
    <source>
        <dbReference type="ARBA" id="ARBA00022676"/>
    </source>
</evidence>
<keyword evidence="1" id="KW-0328">Glycosyltransferase</keyword>
<dbReference type="RefSeq" id="WP_109608256.1">
    <property type="nucleotide sequence ID" value="NZ_QGHA01000004.1"/>
</dbReference>
<proteinExistence type="predicted"/>
<name>A0A316HCJ8_9SPHI</name>
<dbReference type="InterPro" id="IPR004629">
    <property type="entry name" value="WecG_TagA_CpsF"/>
</dbReference>
<accession>A0A316HCJ8</accession>
<dbReference type="GO" id="GO:0016758">
    <property type="term" value="F:hexosyltransferase activity"/>
    <property type="evidence" value="ECO:0007669"/>
    <property type="project" value="TreeGrafter"/>
</dbReference>